<evidence type="ECO:0000313" key="4">
    <source>
        <dbReference type="Proteomes" id="UP000198372"/>
    </source>
</evidence>
<proteinExistence type="predicted"/>
<reference evidence="4" key="1">
    <citation type="submission" date="2016-09" db="EMBL/GenBank/DDBJ databases">
        <authorList>
            <person name="Jeantristanb JTB J.-T."/>
            <person name="Ricardo R."/>
        </authorList>
    </citation>
    <scope>NUCLEOTIDE SEQUENCE [LARGE SCALE GENOMIC DNA]</scope>
</reference>
<dbReference type="EMBL" id="FMSP01000001">
    <property type="protein sequence ID" value="SCV67229.1"/>
    <property type="molecule type" value="Genomic_DNA"/>
</dbReference>
<feature type="compositionally biased region" description="Polar residues" evidence="1">
    <location>
        <begin position="28"/>
        <end position="37"/>
    </location>
</feature>
<keyword evidence="4" id="KW-1185">Reference proteome</keyword>
<evidence type="ECO:0000313" key="3">
    <source>
        <dbReference type="EMBL" id="SCV67229.1"/>
    </source>
</evidence>
<gene>
    <name evidence="3" type="ORF">BQ2448_5875</name>
</gene>
<organism evidence="3 4">
    <name type="scientific">Microbotryum intermedium</name>
    <dbReference type="NCBI Taxonomy" id="269621"/>
    <lineage>
        <taxon>Eukaryota</taxon>
        <taxon>Fungi</taxon>
        <taxon>Dikarya</taxon>
        <taxon>Basidiomycota</taxon>
        <taxon>Pucciniomycotina</taxon>
        <taxon>Microbotryomycetes</taxon>
        <taxon>Microbotryales</taxon>
        <taxon>Microbotryaceae</taxon>
        <taxon>Microbotryum</taxon>
    </lineage>
</organism>
<dbReference type="OrthoDB" id="2538193at2759"/>
<feature type="region of interest" description="Disordered" evidence="1">
    <location>
        <begin position="148"/>
        <end position="171"/>
    </location>
</feature>
<evidence type="ECO:0000256" key="1">
    <source>
        <dbReference type="SAM" id="MobiDB-lite"/>
    </source>
</evidence>
<evidence type="ECO:0000256" key="2">
    <source>
        <dbReference type="SAM" id="Phobius"/>
    </source>
</evidence>
<feature type="compositionally biased region" description="Polar residues" evidence="1">
    <location>
        <begin position="149"/>
        <end position="166"/>
    </location>
</feature>
<feature type="compositionally biased region" description="Low complexity" evidence="1">
    <location>
        <begin position="1"/>
        <end position="19"/>
    </location>
</feature>
<keyword evidence="2" id="KW-0812">Transmembrane</keyword>
<dbReference type="AlphaFoldDB" id="A0A238F3C1"/>
<sequence>MPSSPYLTSNLDSSSSTSPRRTQPAPALNSSARSSLSDLPHPSYDLSMDYGPQDDEHGGDQSFSGTNNSKRGGSILSVSRGGAPPARTGRTRARALSIAFNSPHLGRSNGEDAVGEAFNDEAYSYALRPDEEDDDDDDGDEIDMLEMTRLSTSQGSQRDNNNVTHASDQREEYLRSRFQPLTYQEMSWMGVSALVVVALSAAAVLLAAIG</sequence>
<feature type="transmembrane region" description="Helical" evidence="2">
    <location>
        <begin position="186"/>
        <end position="209"/>
    </location>
</feature>
<name>A0A238F3C1_9BASI</name>
<feature type="region of interest" description="Disordered" evidence="1">
    <location>
        <begin position="1"/>
        <end position="90"/>
    </location>
</feature>
<accession>A0A238F3C1</accession>
<dbReference type="Proteomes" id="UP000198372">
    <property type="component" value="Unassembled WGS sequence"/>
</dbReference>
<keyword evidence="2" id="KW-1133">Transmembrane helix</keyword>
<feature type="compositionally biased region" description="Polar residues" evidence="1">
    <location>
        <begin position="61"/>
        <end position="71"/>
    </location>
</feature>
<keyword evidence="2" id="KW-0472">Membrane</keyword>
<protein>
    <submittedName>
        <fullName evidence="3">BQ2448_5875 protein</fullName>
    </submittedName>
</protein>